<sequence>MAQEYDRRTIEELIDGTVSFPKLKEMLSSFKDPGRFDTYVSILQERVPWDDKILLPYGEHLYVVLKKDGSRVIKCDCGHEFGDYCQNWKLNALVYVRDDEQKMTELYPKLLAPDPQWQVIREYYCPNCATQLEVEAVTPWYPVIHDYEPDIDAFYEQWLGRPVPQP</sequence>
<reference evidence="1" key="1">
    <citation type="journal article" date="2013" name="Int. J. Syst. Evol. Microbiol.">
        <title>Polycladomyces abyssicola gen. nov., sp. nov., a thermophilic filamentous bacterium isolated from hemipelagic sediment.</title>
        <authorList>
            <person name="Tsubouchi T."/>
            <person name="Shimane Y."/>
            <person name="Mori K."/>
            <person name="Usui K."/>
            <person name="Hiraki T."/>
            <person name="Tame A."/>
            <person name="Uematsu K."/>
            <person name="Maruyama T."/>
            <person name="Hatada Y."/>
        </authorList>
    </citation>
    <scope>NUCLEOTIDE SEQUENCE</scope>
    <source>
        <strain evidence="1">JIR-001</strain>
    </source>
</reference>
<dbReference type="Pfam" id="PF08882">
    <property type="entry name" value="Acetone_carb_G"/>
    <property type="match status" value="1"/>
</dbReference>
<dbReference type="AlphaFoldDB" id="A0A8D5UEI9"/>
<protein>
    <submittedName>
        <fullName evidence="1">Acetone carboxylase subunit gamma</fullName>
    </submittedName>
</protein>
<evidence type="ECO:0000313" key="1">
    <source>
        <dbReference type="EMBL" id="BCU80798.1"/>
    </source>
</evidence>
<organism evidence="1 2">
    <name type="scientific">Polycladomyces abyssicola</name>
    <dbReference type="NCBI Taxonomy" id="1125966"/>
    <lineage>
        <taxon>Bacteria</taxon>
        <taxon>Bacillati</taxon>
        <taxon>Bacillota</taxon>
        <taxon>Bacilli</taxon>
        <taxon>Bacillales</taxon>
        <taxon>Thermoactinomycetaceae</taxon>
        <taxon>Polycladomyces</taxon>
    </lineage>
</organism>
<proteinExistence type="predicted"/>
<dbReference type="EMBL" id="AP024601">
    <property type="protein sequence ID" value="BCU80798.1"/>
    <property type="molecule type" value="Genomic_DNA"/>
</dbReference>
<dbReference type="InterPro" id="IPR016750">
    <property type="entry name" value="Aceto_COase_bsu/gsu"/>
</dbReference>
<gene>
    <name evidence="1" type="ORF">JIR001_05810</name>
</gene>
<name>A0A8D5UEI9_9BACL</name>
<accession>A0A8D5UEI9</accession>
<dbReference type="PIRSF" id="PIRSF019217">
    <property type="entry name" value="Acetone_carboxlyase_gsu"/>
    <property type="match status" value="1"/>
</dbReference>
<dbReference type="KEGG" id="pabs:JIR001_05810"/>
<evidence type="ECO:0000313" key="2">
    <source>
        <dbReference type="Proteomes" id="UP000677436"/>
    </source>
</evidence>
<dbReference type="Proteomes" id="UP000677436">
    <property type="component" value="Chromosome"/>
</dbReference>
<reference evidence="1" key="2">
    <citation type="journal article" date="2021" name="Microbiol. Resour. Announc.">
        <title>Complete Genome Sequence of Polycladomyces abyssicola JIR-001T, Isolated from Hemipelagic Sediment in Deep Seawater.</title>
        <authorList>
            <person name="Tsubouchi T."/>
            <person name="Kaneko Y."/>
        </authorList>
    </citation>
    <scope>NUCLEOTIDE SEQUENCE</scope>
    <source>
        <strain evidence="1">JIR-001</strain>
    </source>
</reference>
<dbReference type="RefSeq" id="WP_212774119.1">
    <property type="nucleotide sequence ID" value="NZ_AP024601.1"/>
</dbReference>
<keyword evidence="2" id="KW-1185">Reference proteome</keyword>